<dbReference type="RefSeq" id="WP_089272730.1">
    <property type="nucleotide sequence ID" value="NZ_FZNN01000018.1"/>
</dbReference>
<dbReference type="OrthoDB" id="7629357at2"/>
<dbReference type="Gene3D" id="3.40.50.300">
    <property type="entry name" value="P-loop containing nucleotide triphosphate hydrolases"/>
    <property type="match status" value="1"/>
</dbReference>
<name>A0A238YNI4_9RHOB</name>
<keyword evidence="2" id="KW-1185">Reference proteome</keyword>
<gene>
    <name evidence="1" type="ORF">SAMN06265370_11862</name>
</gene>
<dbReference type="Pfam" id="PF13469">
    <property type="entry name" value="Sulfotransfer_3"/>
    <property type="match status" value="1"/>
</dbReference>
<evidence type="ECO:0000313" key="1">
    <source>
        <dbReference type="EMBL" id="SNR72572.1"/>
    </source>
</evidence>
<dbReference type="EMBL" id="FZNN01000018">
    <property type="protein sequence ID" value="SNR72572.1"/>
    <property type="molecule type" value="Genomic_DNA"/>
</dbReference>
<reference evidence="1 2" key="1">
    <citation type="submission" date="2017-06" db="EMBL/GenBank/DDBJ databases">
        <authorList>
            <person name="Kim H.J."/>
            <person name="Triplett B.A."/>
        </authorList>
    </citation>
    <scope>NUCLEOTIDE SEQUENCE [LARGE SCALE GENOMIC DNA]</scope>
    <source>
        <strain evidence="1 2">DSM 29052</strain>
    </source>
</reference>
<dbReference type="AlphaFoldDB" id="A0A238YNI4"/>
<sequence>MSQDPANRAELLSALEGTLALLHEAGRTAGSDLPDLPLPSLLAQCADRVAALDVAAATPVRTLHHMACSGGTLISKALAAMPNTVMLSEIDPLSTLHLRAPKPPFLPTDLIAGLRYSPRGIGEQTILHIFTAGLTALRDDLHTQGLALVLRDHAHSQFCTDQDRQARPTLHKLVSDALPVLSVVTVRHPLDSFLSLRNNKWAHFQPATLQEYCLRYLDFLDAHVDLPLYRYEDFVADPARVTAEICDALDLPFNPGFEPLLPLMALSGDSGRAGAQIETRDRRAVSADLRADANQSPAYARLCARLGYDA</sequence>
<evidence type="ECO:0008006" key="3">
    <source>
        <dbReference type="Google" id="ProtNLM"/>
    </source>
</evidence>
<proteinExistence type="predicted"/>
<protein>
    <recommendedName>
        <fullName evidence="3">Sulfotransferase family protein</fullName>
    </recommendedName>
</protein>
<accession>A0A238YNI4</accession>
<evidence type="ECO:0000313" key="2">
    <source>
        <dbReference type="Proteomes" id="UP000198417"/>
    </source>
</evidence>
<dbReference type="Proteomes" id="UP000198417">
    <property type="component" value="Unassembled WGS sequence"/>
</dbReference>
<organism evidence="1 2">
    <name type="scientific">Puniceibacterium sediminis</name>
    <dbReference type="NCBI Taxonomy" id="1608407"/>
    <lineage>
        <taxon>Bacteria</taxon>
        <taxon>Pseudomonadati</taxon>
        <taxon>Pseudomonadota</taxon>
        <taxon>Alphaproteobacteria</taxon>
        <taxon>Rhodobacterales</taxon>
        <taxon>Paracoccaceae</taxon>
        <taxon>Puniceibacterium</taxon>
    </lineage>
</organism>
<dbReference type="SUPFAM" id="SSF52540">
    <property type="entry name" value="P-loop containing nucleoside triphosphate hydrolases"/>
    <property type="match status" value="1"/>
</dbReference>
<dbReference type="InterPro" id="IPR027417">
    <property type="entry name" value="P-loop_NTPase"/>
</dbReference>